<organism evidence="1 2">
    <name type="scientific">Bauhinia variegata</name>
    <name type="common">Purple orchid tree</name>
    <name type="synonym">Phanera variegata</name>
    <dbReference type="NCBI Taxonomy" id="167791"/>
    <lineage>
        <taxon>Eukaryota</taxon>
        <taxon>Viridiplantae</taxon>
        <taxon>Streptophyta</taxon>
        <taxon>Embryophyta</taxon>
        <taxon>Tracheophyta</taxon>
        <taxon>Spermatophyta</taxon>
        <taxon>Magnoliopsida</taxon>
        <taxon>eudicotyledons</taxon>
        <taxon>Gunneridae</taxon>
        <taxon>Pentapetalae</taxon>
        <taxon>rosids</taxon>
        <taxon>fabids</taxon>
        <taxon>Fabales</taxon>
        <taxon>Fabaceae</taxon>
        <taxon>Cercidoideae</taxon>
        <taxon>Cercideae</taxon>
        <taxon>Bauhiniinae</taxon>
        <taxon>Bauhinia</taxon>
    </lineage>
</organism>
<evidence type="ECO:0000313" key="2">
    <source>
        <dbReference type="Proteomes" id="UP000828941"/>
    </source>
</evidence>
<dbReference type="EMBL" id="CM039436">
    <property type="protein sequence ID" value="KAI4314205.1"/>
    <property type="molecule type" value="Genomic_DNA"/>
</dbReference>
<evidence type="ECO:0000313" key="1">
    <source>
        <dbReference type="EMBL" id="KAI4314205.1"/>
    </source>
</evidence>
<sequence length="307" mass="33581">MAMQTGVGLSKIIVIAGAGYTGTILLKNGKLSDLVGEIQALVKKWEHQGDQADGDTDYAEAVRRLASEVKSLAAGAGKQVTILNGSGQNGNWSSLVVPAAALGAVGYGYMWWKGFSFSDLMYVTKRNMEKAVSELTKKLQHASDIIDEAKKHLTQRIQHLDDKMLKQNELSRSIKEDVSGVRKTITGFHEDLGFLQQTVETLDERLSTLSRKQDFANHGVAYLVDFVHGRTGKLPEVFQQEQPKLAGRSSSGLLTYSGTPNPEGLKYFVDSLSTGLDRSVSDVNQPDGIDKPRKLQKPLLRASSTRC</sequence>
<reference evidence="1 2" key="1">
    <citation type="journal article" date="2022" name="DNA Res.">
        <title>Chromosomal-level genome assembly of the orchid tree Bauhinia variegata (Leguminosae; Cercidoideae) supports the allotetraploid origin hypothesis of Bauhinia.</title>
        <authorList>
            <person name="Zhong Y."/>
            <person name="Chen Y."/>
            <person name="Zheng D."/>
            <person name="Pang J."/>
            <person name="Liu Y."/>
            <person name="Luo S."/>
            <person name="Meng S."/>
            <person name="Qian L."/>
            <person name="Wei D."/>
            <person name="Dai S."/>
            <person name="Zhou R."/>
        </authorList>
    </citation>
    <scope>NUCLEOTIDE SEQUENCE [LARGE SCALE GENOMIC DNA]</scope>
    <source>
        <strain evidence="1">BV-YZ2020</strain>
    </source>
</reference>
<accession>A0ACB9LSC2</accession>
<gene>
    <name evidence="1" type="ORF">L6164_027138</name>
</gene>
<dbReference type="Proteomes" id="UP000828941">
    <property type="component" value="Chromosome 11"/>
</dbReference>
<keyword evidence="2" id="KW-1185">Reference proteome</keyword>
<name>A0ACB9LSC2_BAUVA</name>
<proteinExistence type="predicted"/>
<protein>
    <submittedName>
        <fullName evidence="1">Uncharacterized protein</fullName>
    </submittedName>
</protein>
<comment type="caution">
    <text evidence="1">The sequence shown here is derived from an EMBL/GenBank/DDBJ whole genome shotgun (WGS) entry which is preliminary data.</text>
</comment>